<reference evidence="4" key="1">
    <citation type="journal article" date="2013" name="Genome Announc.">
        <title>Draft genome sequence of the grapevine dieback fungus Eutypa lata UCR-EL1.</title>
        <authorList>
            <person name="Blanco-Ulate B."/>
            <person name="Rolshausen P.E."/>
            <person name="Cantu D."/>
        </authorList>
    </citation>
    <scope>NUCLEOTIDE SEQUENCE [LARGE SCALE GENOMIC DNA]</scope>
    <source>
        <strain evidence="4">UCR-EL1</strain>
    </source>
</reference>
<evidence type="ECO:0000259" key="2">
    <source>
        <dbReference type="Pfam" id="PF18271"/>
    </source>
</evidence>
<dbReference type="InterPro" id="IPR041524">
    <property type="entry name" value="GH131_N"/>
</dbReference>
<dbReference type="AlphaFoldDB" id="M7SV65"/>
<keyword evidence="1" id="KW-0732">Signal</keyword>
<dbReference type="Pfam" id="PF18271">
    <property type="entry name" value="GH131_N"/>
    <property type="match status" value="1"/>
</dbReference>
<gene>
    <name evidence="3" type="ORF">UCREL1_4850</name>
</gene>
<evidence type="ECO:0000313" key="4">
    <source>
        <dbReference type="Proteomes" id="UP000012174"/>
    </source>
</evidence>
<dbReference type="Gene3D" id="2.60.120.1160">
    <property type="match status" value="1"/>
</dbReference>
<proteinExistence type="predicted"/>
<dbReference type="KEGG" id="ela:UCREL1_4850"/>
<name>M7SV65_EUTLA</name>
<feature type="chain" id="PRO_5004084996" description="Glycoside hydrolase 131 catalytic N-terminal domain-containing protein" evidence="1">
    <location>
        <begin position="18"/>
        <end position="284"/>
    </location>
</feature>
<protein>
    <recommendedName>
        <fullName evidence="2">Glycoside hydrolase 131 catalytic N-terminal domain-containing protein</fullName>
    </recommendedName>
</protein>
<dbReference type="Proteomes" id="UP000012174">
    <property type="component" value="Unassembled WGS sequence"/>
</dbReference>
<dbReference type="OMA" id="THEYLNV"/>
<feature type="domain" description="Glycoside hydrolase 131 catalytic N-terminal" evidence="2">
    <location>
        <begin position="35"/>
        <end position="280"/>
    </location>
</feature>
<dbReference type="eggNOG" id="ENOG502SHCH">
    <property type="taxonomic scope" value="Eukaryota"/>
</dbReference>
<dbReference type="PANTHER" id="PTHR34612:SF4">
    <property type="entry name" value="GLYCOSIDE HYDROLASE 131 CATALYTIC N-TERMINAL DOMAIN-CONTAINING PROTEIN"/>
    <property type="match status" value="1"/>
</dbReference>
<dbReference type="HOGENOM" id="CLU_063723_0_0_1"/>
<accession>M7SV65</accession>
<sequence length="284" mass="31375">MVSSTILVSLFASLAVARRPGRRQGSGTITCPITLDGRVPVDTELADFDSYATSPFNPDYIRGDESFSETLLFPDVPNSRFDDEGFKSVEVTISDLSIFQEQNGFRRIGLQIQGDENEGGPGTVGVKTLHWSVKQDPARTFNLTHETYGMRRARYDGNQFNFETGTIIGRPGNENTFKILDRQNTEVWSTPIDESEWQNFAVTLDFEQNTLQVYYSVGDTPLEAVTEALSNNNAGEGQYQIGILKKPTGTDDVVNSGYQETGIDEGQIYGSIFLEDSSDGCVSL</sequence>
<keyword evidence="4" id="KW-1185">Reference proteome</keyword>
<feature type="signal peptide" evidence="1">
    <location>
        <begin position="1"/>
        <end position="17"/>
    </location>
</feature>
<dbReference type="OrthoDB" id="5283326at2759"/>
<dbReference type="STRING" id="1287681.M7SV65"/>
<dbReference type="EMBL" id="KB706304">
    <property type="protein sequence ID" value="EMR68142.1"/>
    <property type="molecule type" value="Genomic_DNA"/>
</dbReference>
<organism evidence="3 4">
    <name type="scientific">Eutypa lata (strain UCR-EL1)</name>
    <name type="common">Grapevine dieback disease fungus</name>
    <name type="synonym">Eutypa armeniacae</name>
    <dbReference type="NCBI Taxonomy" id="1287681"/>
    <lineage>
        <taxon>Eukaryota</taxon>
        <taxon>Fungi</taxon>
        <taxon>Dikarya</taxon>
        <taxon>Ascomycota</taxon>
        <taxon>Pezizomycotina</taxon>
        <taxon>Sordariomycetes</taxon>
        <taxon>Xylariomycetidae</taxon>
        <taxon>Xylariales</taxon>
        <taxon>Diatrypaceae</taxon>
        <taxon>Eutypa</taxon>
    </lineage>
</organism>
<evidence type="ECO:0000313" key="3">
    <source>
        <dbReference type="EMBL" id="EMR68142.1"/>
    </source>
</evidence>
<evidence type="ECO:0000256" key="1">
    <source>
        <dbReference type="SAM" id="SignalP"/>
    </source>
</evidence>
<dbReference type="PANTHER" id="PTHR34612">
    <property type="entry name" value="GH131_N DOMAIN-CONTAINING PROTEIN"/>
    <property type="match status" value="1"/>
</dbReference>